<organism evidence="2 3">
    <name type="scientific">Chryseobacterium koreense CCUG 49689</name>
    <dbReference type="NCBI Taxonomy" id="1304281"/>
    <lineage>
        <taxon>Bacteria</taxon>
        <taxon>Pseudomonadati</taxon>
        <taxon>Bacteroidota</taxon>
        <taxon>Flavobacteriia</taxon>
        <taxon>Flavobacteriales</taxon>
        <taxon>Weeksellaceae</taxon>
        <taxon>Chryseobacterium group</taxon>
        <taxon>Chryseobacterium</taxon>
    </lineage>
</organism>
<sequence>MKRQLYFYIAMIMTFIIYNQFFQVADPRLNTIINILFASFLFLYIGYMAFVLLKRMKNAAKTHADKSIKKPNKN</sequence>
<dbReference type="PATRIC" id="fig|1304281.5.peg.151"/>
<dbReference type="OrthoDB" id="1264617at2"/>
<evidence type="ECO:0000313" key="2">
    <source>
        <dbReference type="EMBL" id="KMQ72646.1"/>
    </source>
</evidence>
<keyword evidence="1" id="KW-0812">Transmembrane</keyword>
<dbReference type="Proteomes" id="UP000035900">
    <property type="component" value="Unassembled WGS sequence"/>
</dbReference>
<gene>
    <name evidence="2" type="ORF">ACM44_00710</name>
</gene>
<keyword evidence="1" id="KW-0472">Membrane</keyword>
<protein>
    <submittedName>
        <fullName evidence="2">Uncharacterized protein</fullName>
    </submittedName>
</protein>
<dbReference type="RefSeq" id="WP_048498172.1">
    <property type="nucleotide sequence ID" value="NZ_LFNG01000001.1"/>
</dbReference>
<keyword evidence="3" id="KW-1185">Reference proteome</keyword>
<proteinExistence type="predicted"/>
<dbReference type="AlphaFoldDB" id="A0A0J7J3Z0"/>
<comment type="caution">
    <text evidence="2">The sequence shown here is derived from an EMBL/GenBank/DDBJ whole genome shotgun (WGS) entry which is preliminary data.</text>
</comment>
<reference evidence="2 3" key="1">
    <citation type="journal article" date="2004" name="Int. J. Syst. Evol. Microbiol.">
        <title>Kaistella koreensis gen. nov., sp. nov., a novel member of the Chryseobacterium-Bergeyella-Riemerella branch.</title>
        <authorList>
            <person name="Kim M.K."/>
            <person name="Im W.T."/>
            <person name="Shin Y.K."/>
            <person name="Lim J.H."/>
            <person name="Kim S.H."/>
            <person name="Lee B.C."/>
            <person name="Park M.Y."/>
            <person name="Lee K.Y."/>
            <person name="Lee S.T."/>
        </authorList>
    </citation>
    <scope>NUCLEOTIDE SEQUENCE [LARGE SCALE GENOMIC DNA]</scope>
    <source>
        <strain evidence="2 3">CCUG 49689</strain>
    </source>
</reference>
<keyword evidence="1" id="KW-1133">Transmembrane helix</keyword>
<feature type="transmembrane region" description="Helical" evidence="1">
    <location>
        <begin position="31"/>
        <end position="53"/>
    </location>
</feature>
<feature type="transmembrane region" description="Helical" evidence="1">
    <location>
        <begin position="5"/>
        <end position="25"/>
    </location>
</feature>
<evidence type="ECO:0000256" key="1">
    <source>
        <dbReference type="SAM" id="Phobius"/>
    </source>
</evidence>
<evidence type="ECO:0000313" key="3">
    <source>
        <dbReference type="Proteomes" id="UP000035900"/>
    </source>
</evidence>
<dbReference type="STRING" id="1304281.ACM44_00710"/>
<name>A0A0J7J3Z0_9FLAO</name>
<accession>A0A0J7J3Z0</accession>
<dbReference type="EMBL" id="LFNG01000001">
    <property type="protein sequence ID" value="KMQ72646.1"/>
    <property type="molecule type" value="Genomic_DNA"/>
</dbReference>